<dbReference type="NCBIfam" id="NF012211">
    <property type="entry name" value="tand_rpt_95"/>
    <property type="match status" value="1"/>
</dbReference>
<dbReference type="Proteomes" id="UP000220340">
    <property type="component" value="Unassembled WGS sequence"/>
</dbReference>
<accession>A0A1Q4H898</accession>
<dbReference type="SUPFAM" id="SSF51445">
    <property type="entry name" value="(Trans)glycosidases"/>
    <property type="match status" value="1"/>
</dbReference>
<reference evidence="6 7" key="1">
    <citation type="submission" date="2017-10" db="EMBL/GenBank/DDBJ databases">
        <title>The new phylogeny of genus Mycobacterium.</title>
        <authorList>
            <person name="Tortoli E."/>
            <person name="Trovato A."/>
            <person name="Cirillo D.M."/>
        </authorList>
    </citation>
    <scope>NUCLEOTIDE SEQUENCE [LARGE SCALE GENOMIC DNA]</scope>
    <source>
        <strain evidence="6 7">IP141170001</strain>
    </source>
</reference>
<feature type="signal peptide" evidence="4">
    <location>
        <begin position="1"/>
        <end position="28"/>
    </location>
</feature>
<dbReference type="Pfam" id="PF00150">
    <property type="entry name" value="Cellulase"/>
    <property type="match status" value="1"/>
</dbReference>
<dbReference type="PANTHER" id="PTHR12631:SF10">
    <property type="entry name" value="BETA-XYLOSIDASE-LIKE PROTEIN-RELATED"/>
    <property type="match status" value="1"/>
</dbReference>
<evidence type="ECO:0000256" key="1">
    <source>
        <dbReference type="ARBA" id="ARBA00022801"/>
    </source>
</evidence>
<sequence length="1396" mass="140767">MKMQLPYGGYVGRVGALAVALGIGTAFAGPAGVAWASPDQSSTATDTETRDSSGPDTGTGPDAADAGPDAADAAEPDAPSGGDPDAAGAPDPDSPRTGAAHSAGDDEDESPAPRKRKGFARSQARIADPDTVMTRTAESAPPERTTLDQPAAAALDVAIAATPPPIAATPTVLTAKPVVVNPVQVIRNLISSAVRPVLSTVLGVLPGGAGDSPLAWALLAAARRQVGAEPAAAIQTAAVGHTVAAAVTNAPPTATVAWARPDATTGAVTGLLIASDPEGKKVAVSVVPPATPIPGTLSYNAKTATLTYTPTVAQRFAAWATPGEDTVAITLRVSDGVHDTHVAVNMPVSPSPFYASAAVDLTEPSAVAATNTRAYIADRATGKVTVFDTVNNTVLGEFNAGVAPDGIAVKRDGTRIYVSSSTAGTVTVIDTATGATRATIAVTNPTAIAINPSGSVVYVANGTAATVTKITTSNNKIAGTVRLDPGVTATHLAVSADGKRIFVAGATADGGQLSSFSSTGKSAAVLTLTGQPPTGLAYSSVLQTVYAVDATGGLTVYDFAKKTVVPMELGHALTGIVLTGDSSAAMVTTGSGLVAALDLRGAAVLGVAEIGGLAGPTGMVLSPDGTRMFFTDLDSGAAHAFSLVPTNRAPFSNDPSYTVANPATGAMTGTVGVVDFDGDPLTYQLTGKPTKGKLVLKADGTYTYTPTARARHAAAKTGAPASATTDSFTVLVSDGRYGTFTQTITIAIDPANKVPTVSTTIGKPQASTGAVKGTVKATDGDRDKVNFTWTAPAKGAVAVSSGGGFTYTPTAAALAAARAPGATYADKTDTFTITVDDGHGGVVPVTVNVKIGAANIKPVWAAPTLGNPQERSGVITGAINATDTDGDPLAYTVGRTTKGTFTVNPDGTFTYTPTAAARAAASKRGASAAAKSETVSITVSDGFGGTVTKTIKLSIAKSPTDNAAPVNGAGTVTGGSSALGAVTGVVTADDPDGDALTYSLSSGPAFGTVKVRADGQFTYIPGVDARYRALVTEGADTDSFEVDIADGFGGIATATVHVTIAPPAPSAIDQRATTVAVNVQQMYFYSQVDTDMALGLLKAAGVGTIRILLPWAGAEPEDDTFDWAAVDRMVDSANAHGITVLATINTTPDWAATPGQPPYQGAPTDLVAFGDFVSAVATRYQGKVADYEIWNEPNYNGFWAPTPDAAAYTALLKIAYTAIKAADPAATVIGGSVAAVAEVPGGPAINPVTYLSQMYAAGAGGYFDALAFHPYHYGVPFSAGAGHAGVPLTQAQQLYAVMVANGDANLKIWATEYGQPVSEGGEAAQAAFVGDFLRAWRELAFAGPAFIHTLADYVDPLPHEATMGIFRADWTPKPVVGVIMDVIAENQAINAGTDVL</sequence>
<dbReference type="InterPro" id="IPR011964">
    <property type="entry name" value="YVTN_b-propeller_repeat"/>
</dbReference>
<dbReference type="Pfam" id="PF17963">
    <property type="entry name" value="Big_9"/>
    <property type="match status" value="4"/>
</dbReference>
<evidence type="ECO:0000313" key="6">
    <source>
        <dbReference type="EMBL" id="PEG54265.1"/>
    </source>
</evidence>
<dbReference type="NCBIfam" id="TIGR01965">
    <property type="entry name" value="VCBS_repeat"/>
    <property type="match status" value="4"/>
</dbReference>
<dbReference type="PANTHER" id="PTHR12631">
    <property type="entry name" value="ALPHA-L-IDURONIDASE"/>
    <property type="match status" value="1"/>
</dbReference>
<protein>
    <recommendedName>
        <fullName evidence="5">Glycoside hydrolase family 5 domain-containing protein</fullName>
    </recommendedName>
</protein>
<dbReference type="NCBIfam" id="TIGR02276">
    <property type="entry name" value="beta_rpt_yvtn"/>
    <property type="match status" value="1"/>
</dbReference>
<evidence type="ECO:0000256" key="3">
    <source>
        <dbReference type="SAM" id="MobiDB-lite"/>
    </source>
</evidence>
<dbReference type="EMBL" id="PDCR01000013">
    <property type="protein sequence ID" value="PEG54265.1"/>
    <property type="molecule type" value="Genomic_DNA"/>
</dbReference>
<evidence type="ECO:0000256" key="4">
    <source>
        <dbReference type="SAM" id="SignalP"/>
    </source>
</evidence>
<feature type="compositionally biased region" description="Low complexity" evidence="3">
    <location>
        <begin position="54"/>
        <end position="91"/>
    </location>
</feature>
<evidence type="ECO:0000313" key="7">
    <source>
        <dbReference type="Proteomes" id="UP000220340"/>
    </source>
</evidence>
<comment type="caution">
    <text evidence="6">The sequence shown here is derived from an EMBL/GenBank/DDBJ whole genome shotgun (WGS) entry which is preliminary data.</text>
</comment>
<evidence type="ECO:0000259" key="5">
    <source>
        <dbReference type="Pfam" id="PF00150"/>
    </source>
</evidence>
<keyword evidence="4" id="KW-0732">Signal</keyword>
<dbReference type="GO" id="GO:0004553">
    <property type="term" value="F:hydrolase activity, hydrolyzing O-glycosyl compounds"/>
    <property type="evidence" value="ECO:0007669"/>
    <property type="project" value="InterPro"/>
</dbReference>
<name>A0A1Q4H898_9MYCO</name>
<keyword evidence="7" id="KW-1185">Reference proteome</keyword>
<dbReference type="Gene3D" id="2.130.10.10">
    <property type="entry name" value="YVTN repeat-like/Quinoprotein amine dehydrogenase"/>
    <property type="match status" value="2"/>
</dbReference>
<evidence type="ECO:0000256" key="2">
    <source>
        <dbReference type="ARBA" id="ARBA00023295"/>
    </source>
</evidence>
<dbReference type="Gene3D" id="3.20.20.80">
    <property type="entry name" value="Glycosidases"/>
    <property type="match status" value="1"/>
</dbReference>
<dbReference type="InterPro" id="IPR015943">
    <property type="entry name" value="WD40/YVTN_repeat-like_dom_sf"/>
</dbReference>
<feature type="region of interest" description="Disordered" evidence="3">
    <location>
        <begin position="30"/>
        <end position="146"/>
    </location>
</feature>
<feature type="chain" id="PRO_5043148682" description="Glycoside hydrolase family 5 domain-containing protein" evidence="4">
    <location>
        <begin position="29"/>
        <end position="1396"/>
    </location>
</feature>
<dbReference type="GO" id="GO:0000272">
    <property type="term" value="P:polysaccharide catabolic process"/>
    <property type="evidence" value="ECO:0007669"/>
    <property type="project" value="InterPro"/>
</dbReference>
<dbReference type="SUPFAM" id="SSF50969">
    <property type="entry name" value="YVTN repeat-like/Quinoprotein amine dehydrogenase"/>
    <property type="match status" value="1"/>
</dbReference>
<dbReference type="Gene3D" id="2.60.40.10">
    <property type="entry name" value="Immunoglobulins"/>
    <property type="match status" value="1"/>
</dbReference>
<gene>
    <name evidence="6" type="ORF">CRI78_11710</name>
</gene>
<feature type="domain" description="Glycoside hydrolase family 5" evidence="5">
    <location>
        <begin position="1084"/>
        <end position="1320"/>
    </location>
</feature>
<keyword evidence="1" id="KW-0378">Hydrolase</keyword>
<proteinExistence type="predicted"/>
<dbReference type="STRING" id="1801.BRW64_20530"/>
<dbReference type="InterPro" id="IPR011044">
    <property type="entry name" value="Quino_amine_DH_bsu"/>
</dbReference>
<dbReference type="InterPro" id="IPR001547">
    <property type="entry name" value="Glyco_hydro_5"/>
</dbReference>
<keyword evidence="2" id="KW-0326">Glycosidase</keyword>
<organism evidence="6 7">
    <name type="scientific">Mycolicibacterium diernhoferi</name>
    <dbReference type="NCBI Taxonomy" id="1801"/>
    <lineage>
        <taxon>Bacteria</taxon>
        <taxon>Bacillati</taxon>
        <taxon>Actinomycetota</taxon>
        <taxon>Actinomycetes</taxon>
        <taxon>Mycobacteriales</taxon>
        <taxon>Mycobacteriaceae</taxon>
        <taxon>Mycolicibacterium</taxon>
    </lineage>
</organism>
<dbReference type="InterPro" id="IPR010221">
    <property type="entry name" value="VCBS_dom"/>
</dbReference>
<dbReference type="InterPro" id="IPR013783">
    <property type="entry name" value="Ig-like_fold"/>
</dbReference>
<dbReference type="InterPro" id="IPR017853">
    <property type="entry name" value="GH"/>
</dbReference>
<dbReference type="InterPro" id="IPR051923">
    <property type="entry name" value="Glycosyl_Hydrolase_39"/>
</dbReference>